<dbReference type="EMBL" id="MTKT01000666">
    <property type="protein sequence ID" value="OWM89304.1"/>
    <property type="molecule type" value="Genomic_DNA"/>
</dbReference>
<accession>A0A218XWG7</accession>
<keyword evidence="2" id="KW-0812">Transmembrane</keyword>
<feature type="transmembrane region" description="Helical" evidence="2">
    <location>
        <begin position="6"/>
        <end position="30"/>
    </location>
</feature>
<protein>
    <submittedName>
        <fullName evidence="3">Uncharacterized protein</fullName>
    </submittedName>
</protein>
<dbReference type="Proteomes" id="UP000233551">
    <property type="component" value="Unassembled WGS sequence"/>
</dbReference>
<dbReference type="AlphaFoldDB" id="A0A218XWG7"/>
<feature type="region of interest" description="Disordered" evidence="1">
    <location>
        <begin position="138"/>
        <end position="193"/>
    </location>
</feature>
<evidence type="ECO:0000256" key="2">
    <source>
        <dbReference type="SAM" id="Phobius"/>
    </source>
</evidence>
<reference evidence="5" key="1">
    <citation type="journal article" date="2017" name="Plant J.">
        <title>The pomegranate (Punica granatum L.) genome and the genomics of punicalagin biosynthesis.</title>
        <authorList>
            <person name="Qin G."/>
            <person name="Xu C."/>
            <person name="Ming R."/>
            <person name="Tang H."/>
            <person name="Guyot R."/>
            <person name="Kramer E.M."/>
            <person name="Hu Y."/>
            <person name="Yi X."/>
            <person name="Qi Y."/>
            <person name="Xu X."/>
            <person name="Gao Z."/>
            <person name="Pan H."/>
            <person name="Jian J."/>
            <person name="Tian Y."/>
            <person name="Yue Z."/>
            <person name="Xu Y."/>
        </authorList>
    </citation>
    <scope>NUCLEOTIDE SEQUENCE [LARGE SCALE GENOMIC DNA]</scope>
    <source>
        <strain evidence="5">cv. Dabenzi</strain>
    </source>
</reference>
<dbReference type="PROSITE" id="PS51257">
    <property type="entry name" value="PROKAR_LIPOPROTEIN"/>
    <property type="match status" value="1"/>
</dbReference>
<gene>
    <name evidence="3" type="ORF">CDL15_Pgr024049</name>
    <name evidence="4" type="ORF">CRG98_017921</name>
</gene>
<feature type="compositionally biased region" description="Low complexity" evidence="1">
    <location>
        <begin position="71"/>
        <end position="83"/>
    </location>
</feature>
<evidence type="ECO:0000313" key="6">
    <source>
        <dbReference type="Proteomes" id="UP000233551"/>
    </source>
</evidence>
<dbReference type="PANTHER" id="PTHR34054">
    <property type="entry name" value="EXPRESSED PROTEIN"/>
    <property type="match status" value="1"/>
</dbReference>
<comment type="caution">
    <text evidence="3">The sequence shown here is derived from an EMBL/GenBank/DDBJ whole genome shotgun (WGS) entry which is preliminary data.</text>
</comment>
<dbReference type="GeneID" id="116200626"/>
<evidence type="ECO:0000313" key="5">
    <source>
        <dbReference type="Proteomes" id="UP000197138"/>
    </source>
</evidence>
<dbReference type="InterPro" id="IPR045884">
    <property type="entry name" value="At5g59350-like"/>
</dbReference>
<feature type="region of interest" description="Disordered" evidence="1">
    <location>
        <begin position="252"/>
        <end position="289"/>
    </location>
</feature>
<feature type="compositionally biased region" description="Basic and acidic residues" evidence="1">
    <location>
        <begin position="279"/>
        <end position="289"/>
    </location>
</feature>
<feature type="region of interest" description="Disordered" evidence="1">
    <location>
        <begin position="71"/>
        <end position="92"/>
    </location>
</feature>
<evidence type="ECO:0000313" key="3">
    <source>
        <dbReference type="EMBL" id="OWM89304.1"/>
    </source>
</evidence>
<reference evidence="3" key="2">
    <citation type="submission" date="2017-06" db="EMBL/GenBank/DDBJ databases">
        <title>The pomegranate genome and the genomics of punicalagin biosynthesis.</title>
        <authorList>
            <person name="Xu C."/>
        </authorList>
    </citation>
    <scope>NUCLEOTIDE SEQUENCE [LARGE SCALE GENOMIC DNA]</scope>
    <source>
        <tissue evidence="3">Fresh leaf</tissue>
    </source>
</reference>
<dbReference type="EMBL" id="PGOL01001016">
    <property type="protein sequence ID" value="PKI61697.1"/>
    <property type="molecule type" value="Genomic_DNA"/>
</dbReference>
<dbReference type="PANTHER" id="PTHR34054:SF6">
    <property type="entry name" value="TRANSMEMBRANE PROTEIN"/>
    <property type="match status" value="1"/>
</dbReference>
<proteinExistence type="predicted"/>
<feature type="compositionally biased region" description="Low complexity" evidence="1">
    <location>
        <begin position="260"/>
        <end position="273"/>
    </location>
</feature>
<dbReference type="Proteomes" id="UP000197138">
    <property type="component" value="Unassembled WGS sequence"/>
</dbReference>
<sequence length="289" mass="31549">MKAFGWLALGLSLVFGCLFLALLAEVYYLLWWRKRIGSIKDEAAEDVNENTSHAKDILHLICLKGPSSLNPSSASGLGPSGSNGDVGIDGRTEGQEQDLEMGGFSDLLLNKSEEESLDAELMRLHNLAGPPRFLFTIKEESKEDMDSEDGKSTRKGSRTRSLSDLLVGLETQVSPLKPSPSPNSTDSDAGFSFNPPVVDGASPPPKFKFLRDAEEKLLRRLMAEAEKRRSDGYGSLLRIGVVESKERDRIQIVPSPRNFPSSSSQVLPLASSPTASIRNLEEQKPAPVH</sequence>
<keyword evidence="2" id="KW-0472">Membrane</keyword>
<keyword evidence="6" id="KW-1185">Reference proteome</keyword>
<dbReference type="STRING" id="22663.A0A218XWG7"/>
<name>A0A218XWG7_PUNGR</name>
<evidence type="ECO:0000256" key="1">
    <source>
        <dbReference type="SAM" id="MobiDB-lite"/>
    </source>
</evidence>
<reference evidence="4 6" key="3">
    <citation type="submission" date="2017-11" db="EMBL/GenBank/DDBJ databases">
        <title>De-novo sequencing of pomegranate (Punica granatum L.) genome.</title>
        <authorList>
            <person name="Akparov Z."/>
            <person name="Amiraslanov A."/>
            <person name="Hajiyeva S."/>
            <person name="Abbasov M."/>
            <person name="Kaur K."/>
            <person name="Hamwieh A."/>
            <person name="Solovyev V."/>
            <person name="Salamov A."/>
            <person name="Braich B."/>
            <person name="Kosarev P."/>
            <person name="Mahmoud A."/>
            <person name="Hajiyev E."/>
            <person name="Babayeva S."/>
            <person name="Izzatullayeva V."/>
            <person name="Mammadov A."/>
            <person name="Mammadov A."/>
            <person name="Sharifova S."/>
            <person name="Ojaghi J."/>
            <person name="Eynullazada K."/>
            <person name="Bayramov B."/>
            <person name="Abdulazimova A."/>
            <person name="Shahmuradov I."/>
        </authorList>
    </citation>
    <scope>NUCLEOTIDE SEQUENCE [LARGE SCALE GENOMIC DNA]</scope>
    <source>
        <strain evidence="4">AG2017</strain>
        <strain evidence="6">cv. AG2017</strain>
        <tissue evidence="4">Leaf</tissue>
    </source>
</reference>
<dbReference type="OrthoDB" id="1707227at2759"/>
<keyword evidence="2" id="KW-1133">Transmembrane helix</keyword>
<evidence type="ECO:0000313" key="4">
    <source>
        <dbReference type="EMBL" id="PKI61697.1"/>
    </source>
</evidence>
<organism evidence="3 5">
    <name type="scientific">Punica granatum</name>
    <name type="common">Pomegranate</name>
    <dbReference type="NCBI Taxonomy" id="22663"/>
    <lineage>
        <taxon>Eukaryota</taxon>
        <taxon>Viridiplantae</taxon>
        <taxon>Streptophyta</taxon>
        <taxon>Embryophyta</taxon>
        <taxon>Tracheophyta</taxon>
        <taxon>Spermatophyta</taxon>
        <taxon>Magnoliopsida</taxon>
        <taxon>eudicotyledons</taxon>
        <taxon>Gunneridae</taxon>
        <taxon>Pentapetalae</taxon>
        <taxon>rosids</taxon>
        <taxon>malvids</taxon>
        <taxon>Myrtales</taxon>
        <taxon>Lythraceae</taxon>
        <taxon>Punica</taxon>
    </lineage>
</organism>